<dbReference type="Gene3D" id="1.50.10.100">
    <property type="entry name" value="Chondroitin AC/alginate lyase"/>
    <property type="match status" value="1"/>
</dbReference>
<reference evidence="2" key="1">
    <citation type="journal article" date="2020" name="mSystems">
        <title>Genome- and Community-Level Interaction Insights into Carbon Utilization and Element Cycling Functions of Hydrothermarchaeota in Hydrothermal Sediment.</title>
        <authorList>
            <person name="Zhou Z."/>
            <person name="Liu Y."/>
            <person name="Xu W."/>
            <person name="Pan J."/>
            <person name="Luo Z.H."/>
            <person name="Li M."/>
        </authorList>
    </citation>
    <scope>NUCLEOTIDE SEQUENCE [LARGE SCALE GENOMIC DNA]</scope>
    <source>
        <strain evidence="2">SpSt-1217</strain>
    </source>
</reference>
<feature type="non-terminal residue" evidence="2">
    <location>
        <position position="267"/>
    </location>
</feature>
<accession>A0A831LML1</accession>
<dbReference type="PANTHER" id="PTHR38045">
    <property type="entry name" value="CHROMOSOME 1, WHOLE GENOME SHOTGUN SEQUENCE"/>
    <property type="match status" value="1"/>
</dbReference>
<dbReference type="AlphaFoldDB" id="A0A831LML1"/>
<feature type="chain" id="PRO_5032659216" description="Heparinase II/III-like protein" evidence="1">
    <location>
        <begin position="25"/>
        <end position="267"/>
    </location>
</feature>
<keyword evidence="1" id="KW-0732">Signal</keyword>
<protein>
    <recommendedName>
        <fullName evidence="3">Heparinase II/III-like protein</fullName>
    </recommendedName>
</protein>
<organism evidence="2">
    <name type="scientific">Mariniphaga anaerophila</name>
    <dbReference type="NCBI Taxonomy" id="1484053"/>
    <lineage>
        <taxon>Bacteria</taxon>
        <taxon>Pseudomonadati</taxon>
        <taxon>Bacteroidota</taxon>
        <taxon>Bacteroidia</taxon>
        <taxon>Marinilabiliales</taxon>
        <taxon>Prolixibacteraceae</taxon>
        <taxon>Mariniphaga</taxon>
    </lineage>
</organism>
<dbReference type="Proteomes" id="UP000886047">
    <property type="component" value="Unassembled WGS sequence"/>
</dbReference>
<evidence type="ECO:0000256" key="1">
    <source>
        <dbReference type="SAM" id="SignalP"/>
    </source>
</evidence>
<dbReference type="PANTHER" id="PTHR38045:SF1">
    <property type="entry name" value="HEPARINASE II_III-LIKE PROTEIN"/>
    <property type="match status" value="1"/>
</dbReference>
<dbReference type="SUPFAM" id="SSF48230">
    <property type="entry name" value="Chondroitin AC/alginate lyase"/>
    <property type="match status" value="1"/>
</dbReference>
<evidence type="ECO:0008006" key="3">
    <source>
        <dbReference type="Google" id="ProtNLM"/>
    </source>
</evidence>
<gene>
    <name evidence="2" type="ORF">ENN90_08030</name>
</gene>
<name>A0A831LML1_9BACT</name>
<sequence>MKIKLSYLISLMCIFTLTVTLAHAEMNTPSAGEEDIPKLDNPMSAQYLKENLRKSQPRLVLNAQTERNLRNKLKTDPVVQNMYKAIQLNAFKIQNEPLLERIMTGRRLLSVSREMLYRMNMLGMVYRIDKDPKVLARINNEVVAVCNFSDWNPSHYLDVAEMSMAVAIALDWTAGKLPKSTIELAKTALIEKGIKPSWPESGRNPGWAYGTNNWNQVCNGGMIAASIAIAEEDPELAAKTIHRALDGLPYSLAEYMPDGVYPEGSTY</sequence>
<feature type="signal peptide" evidence="1">
    <location>
        <begin position="1"/>
        <end position="24"/>
    </location>
</feature>
<evidence type="ECO:0000313" key="2">
    <source>
        <dbReference type="EMBL" id="HDR51554.1"/>
    </source>
</evidence>
<dbReference type="EMBL" id="DSDK01000441">
    <property type="protein sequence ID" value="HDR51554.1"/>
    <property type="molecule type" value="Genomic_DNA"/>
</dbReference>
<comment type="caution">
    <text evidence="2">The sequence shown here is derived from an EMBL/GenBank/DDBJ whole genome shotgun (WGS) entry which is preliminary data.</text>
</comment>
<proteinExistence type="predicted"/>
<dbReference type="InterPro" id="IPR008929">
    <property type="entry name" value="Chondroitin_lyas"/>
</dbReference>